<dbReference type="PANTHER" id="PTHR30346">
    <property type="entry name" value="TRANSCRIPTIONAL DUAL REGULATOR HCAR-RELATED"/>
    <property type="match status" value="1"/>
</dbReference>
<dbReference type="Pfam" id="PF03466">
    <property type="entry name" value="LysR_substrate"/>
    <property type="match status" value="1"/>
</dbReference>
<dbReference type="SUPFAM" id="SSF53850">
    <property type="entry name" value="Periplasmic binding protein-like II"/>
    <property type="match status" value="1"/>
</dbReference>
<dbReference type="CDD" id="cd08414">
    <property type="entry name" value="PBP2_LTTR_aromatics_like"/>
    <property type="match status" value="1"/>
</dbReference>
<reference evidence="8" key="1">
    <citation type="submission" date="2015-11" db="EMBL/GenBank/DDBJ databases">
        <authorList>
            <person name="Varghese N."/>
        </authorList>
    </citation>
    <scope>NUCLEOTIDE SEQUENCE [LARGE SCALE GENOMIC DNA]</scope>
    <source>
        <strain evidence="8">DSM 45899</strain>
    </source>
</reference>
<sequence>MTREPVTPELRQLRYFVAAAEEGSLTRAAARLHIAQQSLSQQIRALERQVGAALLVRSSHGVTLTAAGTALLRESRVLLAQAERAIDAARLAARGDRSPLRVGFLVTVANYLMPPVVRTLRERHPHIAVRAEDLPIAALVAGLREGRLDAALTRPPLVDDLESEVVLREPVAAVLPVGHRLAGRDELRMADLADEPWVLTPSHSWPPWHRKYETDFRRAGFSPRVVERGTSPQGLLALVAAGVGVTRLPCSSRSLRDSGVVFVPLTGDEAEVVLVRRAGAPPPPAFDALRQVVHDVARTTDLAAAG</sequence>
<dbReference type="InterPro" id="IPR036388">
    <property type="entry name" value="WH-like_DNA-bd_sf"/>
</dbReference>
<dbReference type="PANTHER" id="PTHR30346:SF0">
    <property type="entry name" value="HCA OPERON TRANSCRIPTIONAL ACTIVATOR HCAR"/>
    <property type="match status" value="1"/>
</dbReference>
<dbReference type="Gene3D" id="3.40.190.10">
    <property type="entry name" value="Periplasmic binding protein-like II"/>
    <property type="match status" value="2"/>
</dbReference>
<protein>
    <submittedName>
        <fullName evidence="7">DNA-binding transcriptional regulator, LysR family</fullName>
    </submittedName>
</protein>
<evidence type="ECO:0000313" key="8">
    <source>
        <dbReference type="Proteomes" id="UP000198802"/>
    </source>
</evidence>
<dbReference type="FunFam" id="1.10.10.10:FF:000001">
    <property type="entry name" value="LysR family transcriptional regulator"/>
    <property type="match status" value="1"/>
</dbReference>
<evidence type="ECO:0000256" key="3">
    <source>
        <dbReference type="ARBA" id="ARBA00023125"/>
    </source>
</evidence>
<organism evidence="7 8">
    <name type="scientific">Parafrankia irregularis</name>
    <dbReference type="NCBI Taxonomy" id="795642"/>
    <lineage>
        <taxon>Bacteria</taxon>
        <taxon>Bacillati</taxon>
        <taxon>Actinomycetota</taxon>
        <taxon>Actinomycetes</taxon>
        <taxon>Frankiales</taxon>
        <taxon>Frankiaceae</taxon>
        <taxon>Parafrankia</taxon>
    </lineage>
</organism>
<keyword evidence="3 7" id="KW-0238">DNA-binding</keyword>
<accession>A0A0S4QW57</accession>
<dbReference type="InterPro" id="IPR005119">
    <property type="entry name" value="LysR_subst-bd"/>
</dbReference>
<dbReference type="GO" id="GO:0003677">
    <property type="term" value="F:DNA binding"/>
    <property type="evidence" value="ECO:0007669"/>
    <property type="project" value="UniProtKB-KW"/>
</dbReference>
<dbReference type="GO" id="GO:0032993">
    <property type="term" value="C:protein-DNA complex"/>
    <property type="evidence" value="ECO:0007669"/>
    <property type="project" value="TreeGrafter"/>
</dbReference>
<dbReference type="InterPro" id="IPR036390">
    <property type="entry name" value="WH_DNA-bd_sf"/>
</dbReference>
<evidence type="ECO:0000256" key="1">
    <source>
        <dbReference type="ARBA" id="ARBA00009437"/>
    </source>
</evidence>
<comment type="similarity">
    <text evidence="1">Belongs to the LysR transcriptional regulatory family.</text>
</comment>
<feature type="coiled-coil region" evidence="5">
    <location>
        <begin position="29"/>
        <end position="92"/>
    </location>
</feature>
<dbReference type="Proteomes" id="UP000198802">
    <property type="component" value="Unassembled WGS sequence"/>
</dbReference>
<dbReference type="GO" id="GO:0003700">
    <property type="term" value="F:DNA-binding transcription factor activity"/>
    <property type="evidence" value="ECO:0007669"/>
    <property type="project" value="InterPro"/>
</dbReference>
<evidence type="ECO:0000256" key="2">
    <source>
        <dbReference type="ARBA" id="ARBA00023015"/>
    </source>
</evidence>
<dbReference type="SUPFAM" id="SSF46785">
    <property type="entry name" value="Winged helix' DNA-binding domain"/>
    <property type="match status" value="1"/>
</dbReference>
<proteinExistence type="inferred from homology"/>
<keyword evidence="4" id="KW-0804">Transcription</keyword>
<evidence type="ECO:0000313" key="7">
    <source>
        <dbReference type="EMBL" id="CUU59100.1"/>
    </source>
</evidence>
<keyword evidence="5" id="KW-0175">Coiled coil</keyword>
<dbReference type="PROSITE" id="PS50931">
    <property type="entry name" value="HTH_LYSR"/>
    <property type="match status" value="1"/>
</dbReference>
<evidence type="ECO:0000256" key="5">
    <source>
        <dbReference type="SAM" id="Coils"/>
    </source>
</evidence>
<dbReference type="PRINTS" id="PR00039">
    <property type="entry name" value="HTHLYSR"/>
</dbReference>
<dbReference type="AlphaFoldDB" id="A0A0S4QW57"/>
<gene>
    <name evidence="7" type="ORF">Ga0074812_124125</name>
</gene>
<dbReference type="EMBL" id="FAOZ01000024">
    <property type="protein sequence ID" value="CUU59100.1"/>
    <property type="molecule type" value="Genomic_DNA"/>
</dbReference>
<dbReference type="InterPro" id="IPR000847">
    <property type="entry name" value="LysR_HTH_N"/>
</dbReference>
<name>A0A0S4QW57_9ACTN</name>
<dbReference type="Pfam" id="PF00126">
    <property type="entry name" value="HTH_1"/>
    <property type="match status" value="1"/>
</dbReference>
<keyword evidence="2" id="KW-0805">Transcription regulation</keyword>
<evidence type="ECO:0000256" key="4">
    <source>
        <dbReference type="ARBA" id="ARBA00023163"/>
    </source>
</evidence>
<keyword evidence="8" id="KW-1185">Reference proteome</keyword>
<evidence type="ECO:0000259" key="6">
    <source>
        <dbReference type="PROSITE" id="PS50931"/>
    </source>
</evidence>
<dbReference type="Gene3D" id="1.10.10.10">
    <property type="entry name" value="Winged helix-like DNA-binding domain superfamily/Winged helix DNA-binding domain"/>
    <property type="match status" value="1"/>
</dbReference>
<feature type="domain" description="HTH lysR-type" evidence="6">
    <location>
        <begin position="8"/>
        <end position="65"/>
    </location>
</feature>